<dbReference type="Gene3D" id="3.50.50.60">
    <property type="entry name" value="FAD/NAD(P)-binding domain"/>
    <property type="match status" value="1"/>
</dbReference>
<dbReference type="InterPro" id="IPR050229">
    <property type="entry name" value="GlpE_sulfurtransferase"/>
</dbReference>
<dbReference type="GO" id="GO:0016740">
    <property type="term" value="F:transferase activity"/>
    <property type="evidence" value="ECO:0007669"/>
    <property type="project" value="UniProtKB-KW"/>
</dbReference>
<dbReference type="PANTHER" id="PTHR43031">
    <property type="entry name" value="FAD-DEPENDENT OXIDOREDUCTASE"/>
    <property type="match status" value="1"/>
</dbReference>
<name>A0A841CAZ9_9LACT</name>
<dbReference type="InterPro" id="IPR001763">
    <property type="entry name" value="Rhodanese-like_dom"/>
</dbReference>
<sequence length="146" mass="16592">MVTTLYVNQESALPELEITYAPPFGSAKDPVNMIGYAAFNILEGISSNVQWHELERELERGKILLDVRNPDEFLRGHFQNSVNIPLEELHSNLDELDLNQEYIVSCQSGLRSYIAERLLRQNGFNVQNLDGAYGLYSTVTNKLLEC</sequence>
<dbReference type="Gene3D" id="3.40.250.10">
    <property type="entry name" value="Rhodanese-like domain"/>
    <property type="match status" value="1"/>
</dbReference>
<dbReference type="PROSITE" id="PS50206">
    <property type="entry name" value="RHODANESE_3"/>
    <property type="match status" value="1"/>
</dbReference>
<dbReference type="PANTHER" id="PTHR43031:SF1">
    <property type="entry name" value="PYRIDINE NUCLEOTIDE-DISULPHIDE OXIDOREDUCTASE"/>
    <property type="match status" value="1"/>
</dbReference>
<keyword evidence="2" id="KW-0808">Transferase</keyword>
<dbReference type="Pfam" id="PF00581">
    <property type="entry name" value="Rhodanese"/>
    <property type="match status" value="1"/>
</dbReference>
<keyword evidence="3" id="KW-1185">Reference proteome</keyword>
<dbReference type="SUPFAM" id="SSF52821">
    <property type="entry name" value="Rhodanese/Cell cycle control phosphatase"/>
    <property type="match status" value="1"/>
</dbReference>
<gene>
    <name evidence="2" type="ORF">HNQ37_001470</name>
</gene>
<dbReference type="SMART" id="SM00450">
    <property type="entry name" value="RHOD"/>
    <property type="match status" value="1"/>
</dbReference>
<organism evidence="2 3">
    <name type="scientific">Lactovum miscens</name>
    <dbReference type="NCBI Taxonomy" id="190387"/>
    <lineage>
        <taxon>Bacteria</taxon>
        <taxon>Bacillati</taxon>
        <taxon>Bacillota</taxon>
        <taxon>Bacilli</taxon>
        <taxon>Lactobacillales</taxon>
        <taxon>Streptococcaceae</taxon>
        <taxon>Lactovum</taxon>
    </lineage>
</organism>
<evidence type="ECO:0000313" key="2">
    <source>
        <dbReference type="EMBL" id="MBB5888569.1"/>
    </source>
</evidence>
<dbReference type="Proteomes" id="UP000562464">
    <property type="component" value="Unassembled WGS sequence"/>
</dbReference>
<dbReference type="CDD" id="cd01524">
    <property type="entry name" value="RHOD_Pyr_redox"/>
    <property type="match status" value="1"/>
</dbReference>
<protein>
    <submittedName>
        <fullName evidence="2">Rhodanese-related sulfurtransferase</fullName>
    </submittedName>
</protein>
<dbReference type="AlphaFoldDB" id="A0A841CAZ9"/>
<evidence type="ECO:0000313" key="3">
    <source>
        <dbReference type="Proteomes" id="UP000562464"/>
    </source>
</evidence>
<reference evidence="2 3" key="1">
    <citation type="submission" date="2020-08" db="EMBL/GenBank/DDBJ databases">
        <title>Genomic Encyclopedia of Type Strains, Phase IV (KMG-IV): sequencing the most valuable type-strain genomes for metagenomic binning, comparative biology and taxonomic classification.</title>
        <authorList>
            <person name="Goeker M."/>
        </authorList>
    </citation>
    <scope>NUCLEOTIDE SEQUENCE [LARGE SCALE GENOMIC DNA]</scope>
    <source>
        <strain evidence="2 3">DSM 14925</strain>
    </source>
</reference>
<evidence type="ECO:0000259" key="1">
    <source>
        <dbReference type="PROSITE" id="PS50206"/>
    </source>
</evidence>
<dbReference type="InterPro" id="IPR036188">
    <property type="entry name" value="FAD/NAD-bd_sf"/>
</dbReference>
<feature type="domain" description="Rhodanese" evidence="1">
    <location>
        <begin position="58"/>
        <end position="145"/>
    </location>
</feature>
<dbReference type="InterPro" id="IPR036873">
    <property type="entry name" value="Rhodanese-like_dom_sf"/>
</dbReference>
<accession>A0A841CAZ9</accession>
<proteinExistence type="predicted"/>
<comment type="caution">
    <text evidence="2">The sequence shown here is derived from an EMBL/GenBank/DDBJ whole genome shotgun (WGS) entry which is preliminary data.</text>
</comment>
<dbReference type="EMBL" id="JACHHV010000030">
    <property type="protein sequence ID" value="MBB5888569.1"/>
    <property type="molecule type" value="Genomic_DNA"/>
</dbReference>